<dbReference type="EMBL" id="FAXA01000083">
    <property type="protein sequence ID" value="CUV01485.1"/>
    <property type="molecule type" value="Genomic_DNA"/>
</dbReference>
<name>A0A160V8H7_9ZZZZ</name>
<organism evidence="2">
    <name type="scientific">hydrothermal vent metagenome</name>
    <dbReference type="NCBI Taxonomy" id="652676"/>
    <lineage>
        <taxon>unclassified sequences</taxon>
        <taxon>metagenomes</taxon>
        <taxon>ecological metagenomes</taxon>
    </lineage>
</organism>
<feature type="compositionally biased region" description="Acidic residues" evidence="1">
    <location>
        <begin position="243"/>
        <end position="271"/>
    </location>
</feature>
<gene>
    <name evidence="2" type="ORF">MGWOODY_Clf242</name>
</gene>
<feature type="region of interest" description="Disordered" evidence="1">
    <location>
        <begin position="241"/>
        <end position="271"/>
    </location>
</feature>
<accession>A0A160V8H7</accession>
<sequence length="271" mass="30214">MDSEAIRTPGSMKLKRDLSREAVNLALQGEWERATEVNKAILELFADDVEAMNRLVKALIELGSYLDARAVLNQACEVAPYNNIAKKNLARLDQLTANPDSANSVNPKQTKKTTGAPHIFIEESGKSATTILRNTTANKAVLHLSPSDRVVLSRDKNTVIVQTLEGDLLGRLEPKLGNRISRLIDGGNKYAAAVVTVNGQEVSVIIRETFKHRSLQNVCSFPYKAKEEDRVLLNETVARFMREEDDSDDDEDDEENLIDEEEMDTGWSEDE</sequence>
<dbReference type="SUPFAM" id="SSF48452">
    <property type="entry name" value="TPR-like"/>
    <property type="match status" value="1"/>
</dbReference>
<proteinExistence type="predicted"/>
<reference evidence="2" key="1">
    <citation type="submission" date="2015-10" db="EMBL/GenBank/DDBJ databases">
        <authorList>
            <person name="Gilbert D.G."/>
        </authorList>
    </citation>
    <scope>NUCLEOTIDE SEQUENCE</scope>
</reference>
<evidence type="ECO:0000256" key="1">
    <source>
        <dbReference type="SAM" id="MobiDB-lite"/>
    </source>
</evidence>
<dbReference type="InterPro" id="IPR011990">
    <property type="entry name" value="TPR-like_helical_dom_sf"/>
</dbReference>
<protein>
    <submittedName>
        <fullName evidence="2">TPR domain protein</fullName>
    </submittedName>
</protein>
<dbReference type="Gene3D" id="1.25.40.10">
    <property type="entry name" value="Tetratricopeptide repeat domain"/>
    <property type="match status" value="1"/>
</dbReference>
<dbReference type="AlphaFoldDB" id="A0A160V8H7"/>
<evidence type="ECO:0000313" key="2">
    <source>
        <dbReference type="EMBL" id="CUV01485.1"/>
    </source>
</evidence>